<feature type="compositionally biased region" description="Polar residues" evidence="1">
    <location>
        <begin position="64"/>
        <end position="74"/>
    </location>
</feature>
<sequence>MEPKFLFVVGFIWLSFIPDIEGGSSEESGEIYGTFLFMPSESHGFSQGEPDRSIPVDSPRFPIQDNTASPTLTGASDRDTAGSPVTDGGIALRGAFDLTDSQTGQTSGQTAGQTSGQMAGQTGGQTAGQTGGQMAGQTGGQTAGQTGGQTVGQTGGQATGQTGAGQTGGRPIEQTAVQTAGQTNRSPVFNIWEFAMVHGPRTGGAPPAGFAGSSVGLNRCEWAVVSCCASSSRRRQHDCFEGLHCSGAWFSNPCAPRLQQAVYELLLQQRLTQAGL</sequence>
<accession>A0A8B7PJC1</accession>
<dbReference type="OrthoDB" id="6350087at2759"/>
<feature type="signal peptide" evidence="2">
    <location>
        <begin position="1"/>
        <end position="22"/>
    </location>
</feature>
<name>A0A8B7PJC1_HYAAZ</name>
<dbReference type="RefSeq" id="XP_018025582.1">
    <property type="nucleotide sequence ID" value="XM_018170093.2"/>
</dbReference>
<evidence type="ECO:0000313" key="3">
    <source>
        <dbReference type="Proteomes" id="UP000694843"/>
    </source>
</evidence>
<protein>
    <submittedName>
        <fullName evidence="4">Uncharacterized transmembrane protein DDB_G0289901-like</fullName>
    </submittedName>
</protein>
<dbReference type="KEGG" id="hazt:108681107"/>
<dbReference type="Proteomes" id="UP000694843">
    <property type="component" value="Unplaced"/>
</dbReference>
<reference evidence="4" key="1">
    <citation type="submission" date="2025-08" db="UniProtKB">
        <authorList>
            <consortium name="RefSeq"/>
        </authorList>
    </citation>
    <scope>IDENTIFICATION</scope>
    <source>
        <tissue evidence="4">Whole organism</tissue>
    </source>
</reference>
<gene>
    <name evidence="4" type="primary">LOC108681107</name>
</gene>
<dbReference type="GeneID" id="108681107"/>
<evidence type="ECO:0000256" key="1">
    <source>
        <dbReference type="SAM" id="MobiDB-lite"/>
    </source>
</evidence>
<proteinExistence type="predicted"/>
<keyword evidence="2" id="KW-0732">Signal</keyword>
<evidence type="ECO:0000256" key="2">
    <source>
        <dbReference type="SAM" id="SignalP"/>
    </source>
</evidence>
<keyword evidence="3" id="KW-1185">Reference proteome</keyword>
<feature type="chain" id="PRO_5034480202" evidence="2">
    <location>
        <begin position="23"/>
        <end position="276"/>
    </location>
</feature>
<feature type="compositionally biased region" description="Gly residues" evidence="1">
    <location>
        <begin position="121"/>
        <end position="168"/>
    </location>
</feature>
<feature type="region of interest" description="Disordered" evidence="1">
    <location>
        <begin position="42"/>
        <end position="170"/>
    </location>
</feature>
<feature type="compositionally biased region" description="Low complexity" evidence="1">
    <location>
        <begin position="102"/>
        <end position="120"/>
    </location>
</feature>
<organism evidence="3 4">
    <name type="scientific">Hyalella azteca</name>
    <name type="common">Amphipod</name>
    <dbReference type="NCBI Taxonomy" id="294128"/>
    <lineage>
        <taxon>Eukaryota</taxon>
        <taxon>Metazoa</taxon>
        <taxon>Ecdysozoa</taxon>
        <taxon>Arthropoda</taxon>
        <taxon>Crustacea</taxon>
        <taxon>Multicrustacea</taxon>
        <taxon>Malacostraca</taxon>
        <taxon>Eumalacostraca</taxon>
        <taxon>Peracarida</taxon>
        <taxon>Amphipoda</taxon>
        <taxon>Senticaudata</taxon>
        <taxon>Talitrida</taxon>
        <taxon>Talitroidea</taxon>
        <taxon>Hyalellidae</taxon>
        <taxon>Hyalella</taxon>
    </lineage>
</organism>
<evidence type="ECO:0000313" key="4">
    <source>
        <dbReference type="RefSeq" id="XP_018025582.1"/>
    </source>
</evidence>
<dbReference type="AlphaFoldDB" id="A0A8B7PJC1"/>